<dbReference type="OrthoDB" id="3202607at2759"/>
<reference evidence="2 3" key="1">
    <citation type="submission" date="2018-06" db="EMBL/GenBank/DDBJ databases">
        <title>A transcriptomic atlas of mushroom development highlights an independent origin of complex multicellularity.</title>
        <authorList>
            <consortium name="DOE Joint Genome Institute"/>
            <person name="Krizsan K."/>
            <person name="Almasi E."/>
            <person name="Merenyi Z."/>
            <person name="Sahu N."/>
            <person name="Viragh M."/>
            <person name="Koszo T."/>
            <person name="Mondo S."/>
            <person name="Kiss B."/>
            <person name="Balint B."/>
            <person name="Kues U."/>
            <person name="Barry K."/>
            <person name="Hegedus J.C."/>
            <person name="Henrissat B."/>
            <person name="Johnson J."/>
            <person name="Lipzen A."/>
            <person name="Ohm R."/>
            <person name="Nagy I."/>
            <person name="Pangilinan J."/>
            <person name="Yan J."/>
            <person name="Xiong Y."/>
            <person name="Grigoriev I.V."/>
            <person name="Hibbett D.S."/>
            <person name="Nagy L.G."/>
        </authorList>
    </citation>
    <scope>NUCLEOTIDE SEQUENCE [LARGE SCALE GENOMIC DNA]</scope>
    <source>
        <strain evidence="2 3">SZMC22713</strain>
    </source>
</reference>
<evidence type="ECO:0000256" key="1">
    <source>
        <dbReference type="SAM" id="MobiDB-lite"/>
    </source>
</evidence>
<dbReference type="EMBL" id="ML170625">
    <property type="protein sequence ID" value="TDL13434.1"/>
    <property type="molecule type" value="Genomic_DNA"/>
</dbReference>
<accession>A0A4Y7PDP3</accession>
<evidence type="ECO:0008006" key="4">
    <source>
        <dbReference type="Google" id="ProtNLM"/>
    </source>
</evidence>
<feature type="compositionally biased region" description="Polar residues" evidence="1">
    <location>
        <begin position="1"/>
        <end position="10"/>
    </location>
</feature>
<evidence type="ECO:0000313" key="2">
    <source>
        <dbReference type="EMBL" id="TDL13434.1"/>
    </source>
</evidence>
<feature type="region of interest" description="Disordered" evidence="1">
    <location>
        <begin position="1"/>
        <end position="23"/>
    </location>
</feature>
<gene>
    <name evidence="2" type="ORF">BD410DRAFT_735397</name>
</gene>
<sequence>MEGNSPSAASTPFLPSDRTPRPLIDEEGRIFGALAGQPDDWLGVSEEAVEGMQEAASNCVLPSNNENSRRGNFPALNFGVTFGPGMDRPANLKNDLNTAPLRALMDSRPFQRISGFQNSAFRIWAPRLYDRYSRVLGELYARDRTLRPTYPGSVFSSQAVNFGPRVICYPHTDHANVPYGWCAVTALGSFDPQAGGHLVLWDLNLAIQFPAGSTILIPSATLRHSNTSTQPHESRFSFTQYTAGGLFRWVAYGHRLERDFAAADPDGMKRLEARRSVRGREALGLFSTLSELEDRTH</sequence>
<keyword evidence="3" id="KW-1185">Reference proteome</keyword>
<name>A0A4Y7PDP3_9AGAM</name>
<organism evidence="2 3">
    <name type="scientific">Rickenella mellea</name>
    <dbReference type="NCBI Taxonomy" id="50990"/>
    <lineage>
        <taxon>Eukaryota</taxon>
        <taxon>Fungi</taxon>
        <taxon>Dikarya</taxon>
        <taxon>Basidiomycota</taxon>
        <taxon>Agaricomycotina</taxon>
        <taxon>Agaricomycetes</taxon>
        <taxon>Hymenochaetales</taxon>
        <taxon>Rickenellaceae</taxon>
        <taxon>Rickenella</taxon>
    </lineage>
</organism>
<protein>
    <recommendedName>
        <fullName evidence="4">Prolyl 4-hydroxylase alpha subunit Fe(2+) 2OG dioxygenase domain-containing protein</fullName>
    </recommendedName>
</protein>
<dbReference type="Proteomes" id="UP000294933">
    <property type="component" value="Unassembled WGS sequence"/>
</dbReference>
<proteinExistence type="predicted"/>
<dbReference type="Gene3D" id="3.60.130.30">
    <property type="match status" value="1"/>
</dbReference>
<evidence type="ECO:0000313" key="3">
    <source>
        <dbReference type="Proteomes" id="UP000294933"/>
    </source>
</evidence>
<dbReference type="AlphaFoldDB" id="A0A4Y7PDP3"/>
<dbReference type="VEuPathDB" id="FungiDB:BD410DRAFT_735397"/>
<dbReference type="STRING" id="50990.A0A4Y7PDP3"/>